<evidence type="ECO:0000256" key="16">
    <source>
        <dbReference type="RuleBase" id="RU003357"/>
    </source>
</evidence>
<evidence type="ECO:0000256" key="15">
    <source>
        <dbReference type="PROSITE-ProRule" id="PRU10144"/>
    </source>
</evidence>
<dbReference type="SUPFAM" id="SSF56935">
    <property type="entry name" value="Porins"/>
    <property type="match status" value="1"/>
</dbReference>
<keyword evidence="9" id="KW-0406">Ion transport</keyword>
<dbReference type="PROSITE" id="PS52016">
    <property type="entry name" value="TONB_DEPENDENT_REC_3"/>
    <property type="match status" value="1"/>
</dbReference>
<evidence type="ECO:0000313" key="19">
    <source>
        <dbReference type="Proteomes" id="UP000239181"/>
    </source>
</evidence>
<keyword evidence="3 14" id="KW-0813">Transport</keyword>
<evidence type="ECO:0000256" key="6">
    <source>
        <dbReference type="ARBA" id="ARBA00022692"/>
    </source>
</evidence>
<evidence type="ECO:0000256" key="13">
    <source>
        <dbReference type="ARBA" id="ARBA00023237"/>
    </source>
</evidence>
<dbReference type="InterPro" id="IPR010105">
    <property type="entry name" value="TonB_sidphr_rcpt"/>
</dbReference>
<dbReference type="EMBL" id="PDET01000017">
    <property type="protein sequence ID" value="PRD13587.1"/>
    <property type="molecule type" value="Genomic_DNA"/>
</dbReference>
<dbReference type="InterPro" id="IPR011662">
    <property type="entry name" value="Secretin/TonB_short_N"/>
</dbReference>
<organism evidence="18 19">
    <name type="scientific">Pantoea coffeiphila</name>
    <dbReference type="NCBI Taxonomy" id="1465635"/>
    <lineage>
        <taxon>Bacteria</taxon>
        <taxon>Pseudomonadati</taxon>
        <taxon>Pseudomonadota</taxon>
        <taxon>Gammaproteobacteria</taxon>
        <taxon>Enterobacterales</taxon>
        <taxon>Erwiniaceae</taxon>
        <taxon>Pantoea</taxon>
    </lineage>
</organism>
<reference evidence="18 19" key="1">
    <citation type="submission" date="2017-10" db="EMBL/GenBank/DDBJ databases">
        <title>Draft genome of two endophytic bacteria isolated from 'guarana' Paullinia cupana (Mart.) Ducke.</title>
        <authorList>
            <person name="Siqueira K.A."/>
            <person name="Liotti R.G."/>
            <person name="Mendes T.A."/>
            <person name="Soares M.A."/>
        </authorList>
    </citation>
    <scope>NUCLEOTIDE SEQUENCE [LARGE SCALE GENOMIC DNA]</scope>
    <source>
        <strain evidence="18 19">342</strain>
    </source>
</reference>
<dbReference type="GO" id="GO:0009279">
    <property type="term" value="C:cell outer membrane"/>
    <property type="evidence" value="ECO:0007669"/>
    <property type="project" value="UniProtKB-SubCell"/>
</dbReference>
<comment type="caution">
    <text evidence="18">The sequence shown here is derived from an EMBL/GenBank/DDBJ whole genome shotgun (WGS) entry which is preliminary data.</text>
</comment>
<evidence type="ECO:0000256" key="5">
    <source>
        <dbReference type="ARBA" id="ARBA00022496"/>
    </source>
</evidence>
<dbReference type="PROSITE" id="PS01156">
    <property type="entry name" value="TONB_DEPENDENT_REC_2"/>
    <property type="match status" value="1"/>
</dbReference>
<keyword evidence="13 14" id="KW-0998">Cell outer membrane</keyword>
<dbReference type="RefSeq" id="WP_105594547.1">
    <property type="nucleotide sequence ID" value="NZ_PDET01000017.1"/>
</dbReference>
<dbReference type="Gene3D" id="3.55.50.30">
    <property type="match status" value="1"/>
</dbReference>
<evidence type="ECO:0000256" key="2">
    <source>
        <dbReference type="ARBA" id="ARBA00009810"/>
    </source>
</evidence>
<dbReference type="Gene3D" id="2.40.170.20">
    <property type="entry name" value="TonB-dependent receptor, beta-barrel domain"/>
    <property type="match status" value="1"/>
</dbReference>
<keyword evidence="10 16" id="KW-0798">TonB box</keyword>
<dbReference type="InterPro" id="IPR010917">
    <property type="entry name" value="TonB_rcpt_CS"/>
</dbReference>
<dbReference type="GO" id="GO:0038023">
    <property type="term" value="F:signaling receptor activity"/>
    <property type="evidence" value="ECO:0007669"/>
    <property type="project" value="InterPro"/>
</dbReference>
<evidence type="ECO:0000256" key="1">
    <source>
        <dbReference type="ARBA" id="ARBA00004571"/>
    </source>
</evidence>
<dbReference type="InterPro" id="IPR039426">
    <property type="entry name" value="TonB-dep_rcpt-like"/>
</dbReference>
<dbReference type="GO" id="GO:0015344">
    <property type="term" value="F:siderophore uptake transmembrane transporter activity"/>
    <property type="evidence" value="ECO:0007669"/>
    <property type="project" value="TreeGrafter"/>
</dbReference>
<keyword evidence="8" id="KW-0408">Iron</keyword>
<keyword evidence="5" id="KW-0410">Iron transport</keyword>
<dbReference type="CDD" id="cd01347">
    <property type="entry name" value="ligand_gated_channel"/>
    <property type="match status" value="1"/>
</dbReference>
<evidence type="ECO:0000256" key="8">
    <source>
        <dbReference type="ARBA" id="ARBA00023004"/>
    </source>
</evidence>
<keyword evidence="7" id="KW-0732">Signal</keyword>
<feature type="short sequence motif" description="TonB C-terminal box" evidence="15">
    <location>
        <begin position="814"/>
        <end position="831"/>
    </location>
</feature>
<dbReference type="Pfam" id="PF07715">
    <property type="entry name" value="Plug"/>
    <property type="match status" value="1"/>
</dbReference>
<dbReference type="PANTHER" id="PTHR32552:SF74">
    <property type="entry name" value="HYDROXAMATE SIDEROPHORE RECEPTOR FHUE"/>
    <property type="match status" value="1"/>
</dbReference>
<gene>
    <name evidence="18" type="ORF">CQW29_20220</name>
</gene>
<keyword evidence="19" id="KW-1185">Reference proteome</keyword>
<evidence type="ECO:0000256" key="7">
    <source>
        <dbReference type="ARBA" id="ARBA00022729"/>
    </source>
</evidence>
<evidence type="ECO:0000256" key="12">
    <source>
        <dbReference type="ARBA" id="ARBA00023170"/>
    </source>
</evidence>
<evidence type="ECO:0000313" key="18">
    <source>
        <dbReference type="EMBL" id="PRD13587.1"/>
    </source>
</evidence>
<comment type="similarity">
    <text evidence="2 14 16">Belongs to the TonB-dependent receptor family.</text>
</comment>
<evidence type="ECO:0000256" key="4">
    <source>
        <dbReference type="ARBA" id="ARBA00022452"/>
    </source>
</evidence>
<evidence type="ECO:0000259" key="17">
    <source>
        <dbReference type="SMART" id="SM00965"/>
    </source>
</evidence>
<keyword evidence="11 14" id="KW-0472">Membrane</keyword>
<sequence length="831" mass="92150">MLLTSLISSSGESRGHVQHVVAIRLLLCFTPLLIAPGFAQTTLPYSRAYAIPAGILNQQLSQFAAQSGVYLAGDASLATGRGAELKGNYGVEEGFAILLAGSGLRAALQPNGSYVLEKTPVEDEMLVQASVNKNGITEGSGSYTTRSMSTATALNLSPRETPQSVSVMTRQRMDDQSIISLDEAMGQTTGINVVNQNGFQVKYESRGFVMDNIKENGVNASTQNSVMNAFQSSSESPDMAIYDRVEILRGASGLTQGSGEPGGTVNLVRKKPTYQFQGYSTARAGSWDNYRGEMDLSGPLNDDATLRGRVVGVYQDKQSFVDYIHSERNVLYGVLAYDLTPDTTLTSGINWQKTRSVPDIYGVPFATDKSSLNLPRSSYLGASWNRISFEKINPFIEIEHIFANDWMLKSALNYTHSHSDGRYISAWGNSTTGVDPALGTGRLNNNLRYDNKGEQWGYNLSVNGPFKWLGRMHEVVFGGDYQKENFDNEFGRIANNATIDIYNWQPDSVAEPDWSNINLYNSRYNDRYNVYQRGLFATTRLELADEWKLILGGRYSAYSYDYYYDNHRNSASNEHTSLHVNDKFVPYGGLLWDFSTNYTWYLSYADIYKPQSERDSNNNILPAITGVNYETGVKGEFLNGDLNASLALFRIIQSNRALSEPDSSVCIDADSGCYSSEGKVRSQGVELEIAGQLTEGWQIQAGYTLTNSKYLEATESQKAAGFSPRTPKHMFKLYSSYTLPGDLSKWTIGAGLTAQTATATYINRTYGLSQGGYTLLNANVSYRYNDNLSFNLVGNNLTDKIYYRNLVNRHLGGNNFYGDPRNFLLTAKYTF</sequence>
<feature type="domain" description="Secretin/TonB short N-terminal" evidence="17">
    <location>
        <begin position="69"/>
        <end position="119"/>
    </location>
</feature>
<evidence type="ECO:0000256" key="3">
    <source>
        <dbReference type="ARBA" id="ARBA00022448"/>
    </source>
</evidence>
<dbReference type="InterPro" id="IPR012910">
    <property type="entry name" value="Plug_dom"/>
</dbReference>
<dbReference type="InterPro" id="IPR037066">
    <property type="entry name" value="Plug_dom_sf"/>
</dbReference>
<keyword evidence="12 18" id="KW-0675">Receptor</keyword>
<dbReference type="GO" id="GO:0015891">
    <property type="term" value="P:siderophore transport"/>
    <property type="evidence" value="ECO:0007669"/>
    <property type="project" value="InterPro"/>
</dbReference>
<dbReference type="OrthoDB" id="8663017at2"/>
<dbReference type="NCBIfam" id="TIGR01783">
    <property type="entry name" value="TonB-siderophor"/>
    <property type="match status" value="1"/>
</dbReference>
<dbReference type="SMART" id="SM00965">
    <property type="entry name" value="STN"/>
    <property type="match status" value="1"/>
</dbReference>
<comment type="subcellular location">
    <subcellularLocation>
        <location evidence="1 14">Cell outer membrane</location>
        <topology evidence="1 14">Multi-pass membrane protein</topology>
    </subcellularLocation>
</comment>
<name>A0A2S9I704_9GAMM</name>
<dbReference type="AlphaFoldDB" id="A0A2S9I704"/>
<dbReference type="PANTHER" id="PTHR32552">
    <property type="entry name" value="FERRICHROME IRON RECEPTOR-RELATED"/>
    <property type="match status" value="1"/>
</dbReference>
<dbReference type="Gene3D" id="2.170.130.10">
    <property type="entry name" value="TonB-dependent receptor, plug domain"/>
    <property type="match status" value="1"/>
</dbReference>
<accession>A0A2S9I704</accession>
<dbReference type="FunFam" id="2.170.130.10:FF:000010">
    <property type="entry name" value="Ferripyoverdine receptor"/>
    <property type="match status" value="1"/>
</dbReference>
<evidence type="ECO:0000256" key="9">
    <source>
        <dbReference type="ARBA" id="ARBA00023065"/>
    </source>
</evidence>
<keyword evidence="6 14" id="KW-0812">Transmembrane</keyword>
<dbReference type="InterPro" id="IPR036942">
    <property type="entry name" value="Beta-barrel_TonB_sf"/>
</dbReference>
<evidence type="ECO:0000256" key="10">
    <source>
        <dbReference type="ARBA" id="ARBA00023077"/>
    </source>
</evidence>
<dbReference type="InterPro" id="IPR000531">
    <property type="entry name" value="Beta-barrel_TonB"/>
</dbReference>
<proteinExistence type="inferred from homology"/>
<keyword evidence="4 14" id="KW-1134">Transmembrane beta strand</keyword>
<evidence type="ECO:0000256" key="14">
    <source>
        <dbReference type="PROSITE-ProRule" id="PRU01360"/>
    </source>
</evidence>
<dbReference type="Pfam" id="PF00593">
    <property type="entry name" value="TonB_dep_Rec_b-barrel"/>
    <property type="match status" value="1"/>
</dbReference>
<dbReference type="Proteomes" id="UP000239181">
    <property type="component" value="Unassembled WGS sequence"/>
</dbReference>
<evidence type="ECO:0000256" key="11">
    <source>
        <dbReference type="ARBA" id="ARBA00023136"/>
    </source>
</evidence>
<protein>
    <submittedName>
        <fullName evidence="18">TonB-dependent siderophore receptor</fullName>
    </submittedName>
</protein>